<dbReference type="Proteomes" id="UP001054821">
    <property type="component" value="Chromosome 3"/>
</dbReference>
<sequence length="418" mass="46662">MGNNSIVGAVTVALANLCVSKSIPGTGFNTWIIDTGASDHMTYDANFFDELSSNIHDPYISSANGLPSPITGEGTISLTLTMSLFRALLVPNIHCNLLSVGRLLYTLNASATFYLTDCSFQDLKTHKTIEPGKRIRGLYYLTLPSTPVCDRVVDTVQSCSVKDKHQIWLWHRRFGHLSFGYLKHLFSSLFRSCDEFSFYTRVKVFWTDNGGEYVNNTLTSFFHAQVIIHQITTPFTPQQNDVSERKNRQLLEVARSLMLDMSVPHHLWGHAVLSATYLINRTLSPVLDFKTLHDVFGDHVSPIAVSKLPIKFLGGLSMFISSMEYCSREGNDRSPIYEDETCGLCEETIGRPLELDWSPLSGDEACALSVEMTCRIEGKDLSHVSKNSNSDSCVDESDAIPHFPCQCPNLLVTVNQVR</sequence>
<dbReference type="InterPro" id="IPR001584">
    <property type="entry name" value="Integrase_cat-core"/>
</dbReference>
<dbReference type="Pfam" id="PF13976">
    <property type="entry name" value="gag_pre-integrs"/>
    <property type="match status" value="1"/>
</dbReference>
<gene>
    <name evidence="3" type="ORF">L3X38_016857</name>
</gene>
<reference evidence="3 4" key="1">
    <citation type="journal article" date="2022" name="G3 (Bethesda)">
        <title>Whole-genome sequence and methylome profiling of the almond [Prunus dulcis (Mill.) D.A. Webb] cultivar 'Nonpareil'.</title>
        <authorList>
            <person name="D'Amico-Willman K.M."/>
            <person name="Ouma W.Z."/>
            <person name="Meulia T."/>
            <person name="Sideli G.M."/>
            <person name="Gradziel T.M."/>
            <person name="Fresnedo-Ramirez J."/>
        </authorList>
    </citation>
    <scope>NUCLEOTIDE SEQUENCE [LARGE SCALE GENOMIC DNA]</scope>
    <source>
        <strain evidence="3">Clone GOH B32 T37-40</strain>
    </source>
</reference>
<dbReference type="InterPro" id="IPR054722">
    <property type="entry name" value="PolX-like_BBD"/>
</dbReference>
<dbReference type="GO" id="GO:0003676">
    <property type="term" value="F:nucleic acid binding"/>
    <property type="evidence" value="ECO:0007669"/>
    <property type="project" value="InterPro"/>
</dbReference>
<evidence type="ECO:0000256" key="1">
    <source>
        <dbReference type="ARBA" id="ARBA00022670"/>
    </source>
</evidence>
<dbReference type="InterPro" id="IPR039537">
    <property type="entry name" value="Retrotran_Ty1/copia-like"/>
</dbReference>
<dbReference type="Gene3D" id="3.30.420.10">
    <property type="entry name" value="Ribonuclease H-like superfamily/Ribonuclease H"/>
    <property type="match status" value="1"/>
</dbReference>
<dbReference type="PANTHER" id="PTHR42648">
    <property type="entry name" value="TRANSPOSASE, PUTATIVE-RELATED"/>
    <property type="match status" value="1"/>
</dbReference>
<keyword evidence="1" id="KW-0645">Protease</keyword>
<accession>A0AAD4W6Q6</accession>
<organism evidence="3 4">
    <name type="scientific">Prunus dulcis</name>
    <name type="common">Almond</name>
    <name type="synonym">Amygdalus dulcis</name>
    <dbReference type="NCBI Taxonomy" id="3755"/>
    <lineage>
        <taxon>Eukaryota</taxon>
        <taxon>Viridiplantae</taxon>
        <taxon>Streptophyta</taxon>
        <taxon>Embryophyta</taxon>
        <taxon>Tracheophyta</taxon>
        <taxon>Spermatophyta</taxon>
        <taxon>Magnoliopsida</taxon>
        <taxon>eudicotyledons</taxon>
        <taxon>Gunneridae</taxon>
        <taxon>Pentapetalae</taxon>
        <taxon>rosids</taxon>
        <taxon>fabids</taxon>
        <taxon>Rosales</taxon>
        <taxon>Rosaceae</taxon>
        <taxon>Amygdaloideae</taxon>
        <taxon>Amygdaleae</taxon>
        <taxon>Prunus</taxon>
    </lineage>
</organism>
<dbReference type="Pfam" id="PF22936">
    <property type="entry name" value="Pol_BBD"/>
    <property type="match status" value="1"/>
</dbReference>
<evidence type="ECO:0000313" key="3">
    <source>
        <dbReference type="EMBL" id="KAI5337586.1"/>
    </source>
</evidence>
<dbReference type="GO" id="GO:0008233">
    <property type="term" value="F:peptidase activity"/>
    <property type="evidence" value="ECO:0007669"/>
    <property type="project" value="UniProtKB-KW"/>
</dbReference>
<dbReference type="GO" id="GO:0006508">
    <property type="term" value="P:proteolysis"/>
    <property type="evidence" value="ECO:0007669"/>
    <property type="project" value="UniProtKB-KW"/>
</dbReference>
<proteinExistence type="predicted"/>
<dbReference type="InterPro" id="IPR036397">
    <property type="entry name" value="RNaseH_sf"/>
</dbReference>
<dbReference type="PROSITE" id="PS50994">
    <property type="entry name" value="INTEGRASE"/>
    <property type="match status" value="1"/>
</dbReference>
<dbReference type="AlphaFoldDB" id="A0AAD4W6Q6"/>
<dbReference type="GO" id="GO:0015074">
    <property type="term" value="P:DNA integration"/>
    <property type="evidence" value="ECO:0007669"/>
    <property type="project" value="InterPro"/>
</dbReference>
<dbReference type="SUPFAM" id="SSF53098">
    <property type="entry name" value="Ribonuclease H-like"/>
    <property type="match status" value="1"/>
</dbReference>
<comment type="caution">
    <text evidence="3">The sequence shown here is derived from an EMBL/GenBank/DDBJ whole genome shotgun (WGS) entry which is preliminary data.</text>
</comment>
<keyword evidence="1" id="KW-0378">Hydrolase</keyword>
<evidence type="ECO:0000259" key="2">
    <source>
        <dbReference type="PROSITE" id="PS50994"/>
    </source>
</evidence>
<evidence type="ECO:0000313" key="4">
    <source>
        <dbReference type="Proteomes" id="UP001054821"/>
    </source>
</evidence>
<dbReference type="EMBL" id="JAJFAZ020000003">
    <property type="protein sequence ID" value="KAI5337586.1"/>
    <property type="molecule type" value="Genomic_DNA"/>
</dbReference>
<dbReference type="InterPro" id="IPR025724">
    <property type="entry name" value="GAG-pre-integrase_dom"/>
</dbReference>
<feature type="domain" description="Integrase catalytic" evidence="2">
    <location>
        <begin position="203"/>
        <end position="300"/>
    </location>
</feature>
<name>A0AAD4W6Q6_PRUDU</name>
<keyword evidence="4" id="KW-1185">Reference proteome</keyword>
<protein>
    <recommendedName>
        <fullName evidence="2">Integrase catalytic domain-containing protein</fullName>
    </recommendedName>
</protein>
<dbReference type="InterPro" id="IPR012337">
    <property type="entry name" value="RNaseH-like_sf"/>
</dbReference>
<dbReference type="PANTHER" id="PTHR42648:SF28">
    <property type="entry name" value="TRANSPOSON-ENCODED PROTEIN WITH RIBONUCLEASE H-LIKE AND RETROVIRUS ZINC FINGER-LIKE DOMAINS"/>
    <property type="match status" value="1"/>
</dbReference>